<evidence type="ECO:0000313" key="14">
    <source>
        <dbReference type="Proteomes" id="UP001307889"/>
    </source>
</evidence>
<evidence type="ECO:0000313" key="13">
    <source>
        <dbReference type="EMBL" id="BES92319.1"/>
    </source>
</evidence>
<dbReference type="InterPro" id="IPR013087">
    <property type="entry name" value="Znf_C2H2_type"/>
</dbReference>
<proteinExistence type="predicted"/>
<accession>A0ABN7AJA8</accession>
<keyword evidence="7" id="KW-0539">Nucleus</keyword>
<comment type="subcellular location">
    <subcellularLocation>
        <location evidence="1">Nucleus</location>
    </subcellularLocation>
</comment>
<keyword evidence="5 9" id="KW-0862">Zinc</keyword>
<dbReference type="PROSITE" id="PS00028">
    <property type="entry name" value="ZINC_FINGER_C2H2_1"/>
    <property type="match status" value="4"/>
</dbReference>
<feature type="domain" description="C2H2-type" evidence="11">
    <location>
        <begin position="217"/>
        <end position="244"/>
    </location>
</feature>
<dbReference type="SMART" id="SM00868">
    <property type="entry name" value="zf-AD"/>
    <property type="match status" value="1"/>
</dbReference>
<protein>
    <submittedName>
        <fullName evidence="13">Zinc finger protein</fullName>
    </submittedName>
</protein>
<dbReference type="PANTHER" id="PTHR16515:SF49">
    <property type="entry name" value="GASTRULA ZINC FINGER PROTEIN XLCGF49.1-LIKE-RELATED"/>
    <property type="match status" value="1"/>
</dbReference>
<keyword evidence="6" id="KW-0238">DNA-binding</keyword>
<evidence type="ECO:0000256" key="10">
    <source>
        <dbReference type="SAM" id="MobiDB-lite"/>
    </source>
</evidence>
<feature type="compositionally biased region" description="Low complexity" evidence="10">
    <location>
        <begin position="189"/>
        <end position="209"/>
    </location>
</feature>
<feature type="domain" description="ZAD" evidence="12">
    <location>
        <begin position="9"/>
        <end position="87"/>
    </location>
</feature>
<evidence type="ECO:0000256" key="9">
    <source>
        <dbReference type="PROSITE-ProRule" id="PRU01263"/>
    </source>
</evidence>
<feature type="domain" description="C2H2-type" evidence="11">
    <location>
        <begin position="297"/>
        <end position="324"/>
    </location>
</feature>
<evidence type="ECO:0000256" key="7">
    <source>
        <dbReference type="ARBA" id="ARBA00023242"/>
    </source>
</evidence>
<dbReference type="SMART" id="SM00355">
    <property type="entry name" value="ZnF_C2H2"/>
    <property type="match status" value="4"/>
</dbReference>
<evidence type="ECO:0000256" key="1">
    <source>
        <dbReference type="ARBA" id="ARBA00004123"/>
    </source>
</evidence>
<keyword evidence="3" id="KW-0677">Repeat</keyword>
<dbReference type="Pfam" id="PF07776">
    <property type="entry name" value="zf-AD"/>
    <property type="match status" value="1"/>
</dbReference>
<dbReference type="Gene3D" id="3.40.1800.20">
    <property type="match status" value="1"/>
</dbReference>
<evidence type="ECO:0000256" key="3">
    <source>
        <dbReference type="ARBA" id="ARBA00022737"/>
    </source>
</evidence>
<dbReference type="PROSITE" id="PS51915">
    <property type="entry name" value="ZAD"/>
    <property type="match status" value="1"/>
</dbReference>
<feature type="domain" description="C2H2-type" evidence="11">
    <location>
        <begin position="325"/>
        <end position="353"/>
    </location>
</feature>
<dbReference type="SUPFAM" id="SSF57716">
    <property type="entry name" value="Glucocorticoid receptor-like (DNA-binding domain)"/>
    <property type="match status" value="1"/>
</dbReference>
<feature type="binding site" evidence="9">
    <location>
        <position position="11"/>
    </location>
    <ligand>
        <name>Zn(2+)</name>
        <dbReference type="ChEBI" id="CHEBI:29105"/>
    </ligand>
</feature>
<keyword evidence="4 8" id="KW-0863">Zinc-finger</keyword>
<sequence length="361" mass="40815">MAVDCSLDELCRICIRGGSKKMGTVPVFSKEGEANGLLEKISRFLFIQISEEDRLPKVVCADCASRLNSFEDFQLMALKSQETLLDLRKAFDDNENVDIEEFLSEKNNESSWWTSSNETAGSGSEESEVDPASLVTTTDDFSEDFSSKSLLHTILTKGQNLLASEVTEMEVTVDPMLFFEEDEDEEDSSAAAASRSTTGNNSNTGADSTQISDPKPYQCYMCPRGFNSDLSLKSHLWNHIPSRRVLATSDLNRHETEGSLRTRMFNSQCLCTECGRVYPSKSTLRAHQITHSDLRPHKCSLCDKTFKRNQDLKFHINQHTGERPYRCPYCPKAFASSGNCFSHRKRMHPKQLARDKKKNRR</sequence>
<feature type="binding site" evidence="9">
    <location>
        <position position="14"/>
    </location>
    <ligand>
        <name>Zn(2+)</name>
        <dbReference type="ChEBI" id="CHEBI:29105"/>
    </ligand>
</feature>
<evidence type="ECO:0000256" key="5">
    <source>
        <dbReference type="ARBA" id="ARBA00022833"/>
    </source>
</evidence>
<evidence type="ECO:0000256" key="8">
    <source>
        <dbReference type="PROSITE-ProRule" id="PRU00042"/>
    </source>
</evidence>
<feature type="binding site" evidence="9">
    <location>
        <position position="63"/>
    </location>
    <ligand>
        <name>Zn(2+)</name>
        <dbReference type="ChEBI" id="CHEBI:29105"/>
    </ligand>
</feature>
<dbReference type="InterPro" id="IPR012934">
    <property type="entry name" value="Znf_AD"/>
</dbReference>
<dbReference type="PANTHER" id="PTHR16515">
    <property type="entry name" value="PR DOMAIN ZINC FINGER PROTEIN"/>
    <property type="match status" value="1"/>
</dbReference>
<dbReference type="SUPFAM" id="SSF57667">
    <property type="entry name" value="beta-beta-alpha zinc fingers"/>
    <property type="match status" value="2"/>
</dbReference>
<evidence type="ECO:0000259" key="12">
    <source>
        <dbReference type="PROSITE" id="PS51915"/>
    </source>
</evidence>
<dbReference type="Proteomes" id="UP001307889">
    <property type="component" value="Chromosome 3"/>
</dbReference>
<feature type="binding site" evidence="9">
    <location>
        <position position="60"/>
    </location>
    <ligand>
        <name>Zn(2+)</name>
        <dbReference type="ChEBI" id="CHEBI:29105"/>
    </ligand>
</feature>
<keyword evidence="14" id="KW-1185">Reference proteome</keyword>
<dbReference type="InterPro" id="IPR036236">
    <property type="entry name" value="Znf_C2H2_sf"/>
</dbReference>
<evidence type="ECO:0000256" key="4">
    <source>
        <dbReference type="ARBA" id="ARBA00022771"/>
    </source>
</evidence>
<dbReference type="Gene3D" id="3.30.160.60">
    <property type="entry name" value="Classic Zinc Finger"/>
    <property type="match status" value="3"/>
</dbReference>
<dbReference type="EMBL" id="AP028911">
    <property type="protein sequence ID" value="BES92319.1"/>
    <property type="molecule type" value="Genomic_DNA"/>
</dbReference>
<organism evidence="13 14">
    <name type="scientific">Nesidiocoris tenuis</name>
    <dbReference type="NCBI Taxonomy" id="355587"/>
    <lineage>
        <taxon>Eukaryota</taxon>
        <taxon>Metazoa</taxon>
        <taxon>Ecdysozoa</taxon>
        <taxon>Arthropoda</taxon>
        <taxon>Hexapoda</taxon>
        <taxon>Insecta</taxon>
        <taxon>Pterygota</taxon>
        <taxon>Neoptera</taxon>
        <taxon>Paraneoptera</taxon>
        <taxon>Hemiptera</taxon>
        <taxon>Heteroptera</taxon>
        <taxon>Panheteroptera</taxon>
        <taxon>Cimicomorpha</taxon>
        <taxon>Miridae</taxon>
        <taxon>Dicyphina</taxon>
        <taxon>Nesidiocoris</taxon>
    </lineage>
</organism>
<evidence type="ECO:0000256" key="6">
    <source>
        <dbReference type="ARBA" id="ARBA00023125"/>
    </source>
</evidence>
<feature type="region of interest" description="Disordered" evidence="10">
    <location>
        <begin position="182"/>
        <end position="212"/>
    </location>
</feature>
<keyword evidence="2 9" id="KW-0479">Metal-binding</keyword>
<evidence type="ECO:0000259" key="11">
    <source>
        <dbReference type="PROSITE" id="PS50157"/>
    </source>
</evidence>
<feature type="domain" description="C2H2-type" evidence="11">
    <location>
        <begin position="269"/>
        <end position="296"/>
    </location>
</feature>
<evidence type="ECO:0000256" key="2">
    <source>
        <dbReference type="ARBA" id="ARBA00022723"/>
    </source>
</evidence>
<feature type="region of interest" description="Disordered" evidence="10">
    <location>
        <begin position="110"/>
        <end position="133"/>
    </location>
</feature>
<feature type="compositionally biased region" description="Low complexity" evidence="10">
    <location>
        <begin position="110"/>
        <end position="119"/>
    </location>
</feature>
<dbReference type="InterPro" id="IPR050331">
    <property type="entry name" value="Zinc_finger"/>
</dbReference>
<reference evidence="13 14" key="1">
    <citation type="submission" date="2023-09" db="EMBL/GenBank/DDBJ databases">
        <title>Nesidiocoris tenuis whole genome shotgun sequence.</title>
        <authorList>
            <person name="Shibata T."/>
            <person name="Shimoda M."/>
            <person name="Kobayashi T."/>
            <person name="Uehara T."/>
        </authorList>
    </citation>
    <scope>NUCLEOTIDE SEQUENCE [LARGE SCALE GENOMIC DNA]</scope>
    <source>
        <strain evidence="13 14">Japan</strain>
    </source>
</reference>
<name>A0ABN7AJA8_9HEMI</name>
<dbReference type="Pfam" id="PF00096">
    <property type="entry name" value="zf-C2H2"/>
    <property type="match status" value="3"/>
</dbReference>
<gene>
    <name evidence="13" type="ORF">NTJ_05127</name>
</gene>
<dbReference type="PROSITE" id="PS50157">
    <property type="entry name" value="ZINC_FINGER_C2H2_2"/>
    <property type="match status" value="4"/>
</dbReference>